<evidence type="ECO:0000313" key="11">
    <source>
        <dbReference type="Proteomes" id="UP000054558"/>
    </source>
</evidence>
<dbReference type="Gene3D" id="1.10.418.70">
    <property type="entry name" value="Intraflagellar transport protein 81, N-terminal domain"/>
    <property type="match status" value="1"/>
</dbReference>
<comment type="similarity">
    <text evidence="6">Belongs to the IFT81 family.</text>
</comment>
<evidence type="ECO:0000259" key="9">
    <source>
        <dbReference type="Pfam" id="PF18383"/>
    </source>
</evidence>
<reference evidence="10 11" key="1">
    <citation type="journal article" date="2014" name="Nat. Commun.">
        <title>Klebsormidium flaccidum genome reveals primary factors for plant terrestrial adaptation.</title>
        <authorList>
            <person name="Hori K."/>
            <person name="Maruyama F."/>
            <person name="Fujisawa T."/>
            <person name="Togashi T."/>
            <person name="Yamamoto N."/>
            <person name="Seo M."/>
            <person name="Sato S."/>
            <person name="Yamada T."/>
            <person name="Mori H."/>
            <person name="Tajima N."/>
            <person name="Moriyama T."/>
            <person name="Ikeuchi M."/>
            <person name="Watanabe M."/>
            <person name="Wada H."/>
            <person name="Kobayashi K."/>
            <person name="Saito M."/>
            <person name="Masuda T."/>
            <person name="Sasaki-Sekimoto Y."/>
            <person name="Mashiguchi K."/>
            <person name="Awai K."/>
            <person name="Shimojima M."/>
            <person name="Masuda S."/>
            <person name="Iwai M."/>
            <person name="Nobusawa T."/>
            <person name="Narise T."/>
            <person name="Kondo S."/>
            <person name="Saito H."/>
            <person name="Sato R."/>
            <person name="Murakawa M."/>
            <person name="Ihara Y."/>
            <person name="Oshima-Yamada Y."/>
            <person name="Ohtaka K."/>
            <person name="Satoh M."/>
            <person name="Sonobe K."/>
            <person name="Ishii M."/>
            <person name="Ohtani R."/>
            <person name="Kanamori-Sato M."/>
            <person name="Honoki R."/>
            <person name="Miyazaki D."/>
            <person name="Mochizuki H."/>
            <person name="Umetsu J."/>
            <person name="Higashi K."/>
            <person name="Shibata D."/>
            <person name="Kamiya Y."/>
            <person name="Sato N."/>
            <person name="Nakamura Y."/>
            <person name="Tabata S."/>
            <person name="Ida S."/>
            <person name="Kurokawa K."/>
            <person name="Ohta H."/>
        </authorList>
    </citation>
    <scope>NUCLEOTIDE SEQUENCE [LARGE SCALE GENOMIC DNA]</scope>
    <source>
        <strain evidence="10 11">NIES-2285</strain>
    </source>
</reference>
<comment type="subcellular location">
    <subcellularLocation>
        <location evidence="1">Cell projection</location>
        <location evidence="1">Cilium</location>
    </subcellularLocation>
</comment>
<dbReference type="InterPro" id="IPR029600">
    <property type="entry name" value="IFT81"/>
</dbReference>
<keyword evidence="5" id="KW-0966">Cell projection</keyword>
<dbReference type="OrthoDB" id="276029at2759"/>
<proteinExistence type="inferred from homology"/>
<dbReference type="Pfam" id="PF18383">
    <property type="entry name" value="IFT81_CH"/>
    <property type="match status" value="1"/>
</dbReference>
<dbReference type="InterPro" id="IPR043016">
    <property type="entry name" value="IFT81_N_sf"/>
</dbReference>
<dbReference type="GO" id="GO:0042073">
    <property type="term" value="P:intraciliary transport"/>
    <property type="evidence" value="ECO:0000318"/>
    <property type="project" value="GO_Central"/>
</dbReference>
<dbReference type="GO" id="GO:0030992">
    <property type="term" value="C:intraciliary transport particle B"/>
    <property type="evidence" value="ECO:0000318"/>
    <property type="project" value="GO_Central"/>
</dbReference>
<gene>
    <name evidence="10" type="ORF">KFL_000860190</name>
</gene>
<evidence type="ECO:0000256" key="7">
    <source>
        <dbReference type="SAM" id="Coils"/>
    </source>
</evidence>
<accession>A0A1Y1HYM9</accession>
<protein>
    <submittedName>
        <fullName evidence="10">Intraflagellar transport 81-like protein</fullName>
    </submittedName>
</protein>
<feature type="region of interest" description="Disordered" evidence="8">
    <location>
        <begin position="448"/>
        <end position="473"/>
    </location>
</feature>
<evidence type="ECO:0000256" key="8">
    <source>
        <dbReference type="SAM" id="MobiDB-lite"/>
    </source>
</evidence>
<name>A0A1Y1HYM9_KLENI</name>
<dbReference type="GO" id="GO:0015631">
    <property type="term" value="F:tubulin binding"/>
    <property type="evidence" value="ECO:0000318"/>
    <property type="project" value="GO_Central"/>
</dbReference>
<evidence type="ECO:0000256" key="1">
    <source>
        <dbReference type="ARBA" id="ARBA00004138"/>
    </source>
</evidence>
<evidence type="ECO:0000256" key="5">
    <source>
        <dbReference type="ARBA" id="ARBA00023273"/>
    </source>
</evidence>
<feature type="coiled-coil region" evidence="7">
    <location>
        <begin position="531"/>
        <end position="611"/>
    </location>
</feature>
<dbReference type="PANTHER" id="PTHR15614:SF2">
    <property type="entry name" value="INTRAFLAGELLAR TRANSPORT PROTEIN 81 HOMOLOG"/>
    <property type="match status" value="1"/>
</dbReference>
<dbReference type="OMA" id="WILTHME"/>
<dbReference type="STRING" id="105231.A0A1Y1HYM9"/>
<dbReference type="EMBL" id="DF237035">
    <property type="protein sequence ID" value="GAQ81647.1"/>
    <property type="molecule type" value="Genomic_DNA"/>
</dbReference>
<keyword evidence="4" id="KW-0969">Cilium</keyword>
<evidence type="ECO:0000256" key="4">
    <source>
        <dbReference type="ARBA" id="ARBA00023069"/>
    </source>
</evidence>
<feature type="domain" description="IFT81 calponin homology" evidence="9">
    <location>
        <begin position="3"/>
        <end position="119"/>
    </location>
</feature>
<sequence>MGELQQIVDKLNQAPFDLALSLVSFSQKSPQELRELLNDVLATIDNRQRRELRDETPDVTTARHLDLLRVLKYKVSTDGATFRQGMLDADPLTVYPLLLWLLNQLPLLQKRAYLAQFLVDEPIPEELFLDPEIQDTHALVKELQEQFKEVHKAVDQSRKTQRDPRSLKAQLAGLEGEKEQLGGRVERVKEKTKNVAGVDAFLEVASLLRRQQEEAGALAQSLAQQQDVLDAAGQKEARALAKLRDAHARAASGAGPAALLAALAEETSLARYGAQERLPKEIAARRERLQAVQTVLNEPVSSEQDLAAMQAELRALQTDVNALTERRDAREATGQDAVLRQQQQMAAIVARKKDATWQKLEELNARRSEVAQELGQKQAAAASGSGRVLKGEEFKRYAASLRSKNATYKRLKKELDDRTAEFGVLMRTQQILQEQAAGLREAIEDAEKQGGMARKTSQTSATLAASDDHSPEGLSRALARVNDAIKERKAALAPRVKDLRALRTSLQEAEEEHGARKKKFEEGAMVLDGQRNKFEAEVERERADLQRQEKRAKELAEEAATVETNIKRVVEDGAGFVERYKKDLAAQEELAKTLQERQRRLKDQERSAQSQKVMVSDLRTLLQVKLRLASGSATWAASGGAPAHAFKSVEVVDKGGANRLVIGASD</sequence>
<evidence type="ECO:0000256" key="6">
    <source>
        <dbReference type="ARBA" id="ARBA00043983"/>
    </source>
</evidence>
<dbReference type="PANTHER" id="PTHR15614">
    <property type="entry name" value="INTRAFLAGELLAR TRANSPORT PROTEIN 81 HOMOLOG"/>
    <property type="match status" value="1"/>
</dbReference>
<dbReference type="Proteomes" id="UP000054558">
    <property type="component" value="Unassembled WGS sequence"/>
</dbReference>
<keyword evidence="3 7" id="KW-0175">Coiled coil</keyword>
<evidence type="ECO:0000256" key="3">
    <source>
        <dbReference type="ARBA" id="ARBA00023054"/>
    </source>
</evidence>
<evidence type="ECO:0000256" key="2">
    <source>
        <dbReference type="ARBA" id="ARBA00022794"/>
    </source>
</evidence>
<dbReference type="AlphaFoldDB" id="A0A1Y1HYM9"/>
<keyword evidence="11" id="KW-1185">Reference proteome</keyword>
<keyword evidence="10" id="KW-0282">Flagellum</keyword>
<feature type="coiled-coil region" evidence="7">
    <location>
        <begin position="140"/>
        <end position="191"/>
    </location>
</feature>
<organism evidence="10 11">
    <name type="scientific">Klebsormidium nitens</name>
    <name type="common">Green alga</name>
    <name type="synonym">Ulothrix nitens</name>
    <dbReference type="NCBI Taxonomy" id="105231"/>
    <lineage>
        <taxon>Eukaryota</taxon>
        <taxon>Viridiplantae</taxon>
        <taxon>Streptophyta</taxon>
        <taxon>Klebsormidiophyceae</taxon>
        <taxon>Klebsormidiales</taxon>
        <taxon>Klebsormidiaceae</taxon>
        <taxon>Klebsormidium</taxon>
    </lineage>
</organism>
<keyword evidence="2" id="KW-0970">Cilium biogenesis/degradation</keyword>
<dbReference type="GO" id="GO:0036064">
    <property type="term" value="C:ciliary basal body"/>
    <property type="evidence" value="ECO:0000318"/>
    <property type="project" value="GO_Central"/>
</dbReference>
<dbReference type="InterPro" id="IPR041146">
    <property type="entry name" value="IFT81_CH"/>
</dbReference>
<evidence type="ECO:0000313" key="10">
    <source>
        <dbReference type="EMBL" id="GAQ81647.1"/>
    </source>
</evidence>
<dbReference type="GO" id="GO:0060271">
    <property type="term" value="P:cilium assembly"/>
    <property type="evidence" value="ECO:0007669"/>
    <property type="project" value="InterPro"/>
</dbReference>